<dbReference type="CDD" id="cd07989">
    <property type="entry name" value="LPLAT_AGPAT-like"/>
    <property type="match status" value="1"/>
</dbReference>
<accession>A0A9D2J1Y5</accession>
<keyword evidence="4" id="KW-0812">Transmembrane</keyword>
<dbReference type="GO" id="GO:0003841">
    <property type="term" value="F:1-acylglycerol-3-phosphate O-acyltransferase activity"/>
    <property type="evidence" value="ECO:0007669"/>
    <property type="project" value="TreeGrafter"/>
</dbReference>
<dbReference type="EMBL" id="DXBX01000055">
    <property type="protein sequence ID" value="HIZ33277.1"/>
    <property type="molecule type" value="Genomic_DNA"/>
</dbReference>
<evidence type="ECO:0000256" key="1">
    <source>
        <dbReference type="ARBA" id="ARBA00005189"/>
    </source>
</evidence>
<dbReference type="GO" id="GO:0006654">
    <property type="term" value="P:phosphatidic acid biosynthetic process"/>
    <property type="evidence" value="ECO:0007669"/>
    <property type="project" value="TreeGrafter"/>
</dbReference>
<dbReference type="Proteomes" id="UP000824028">
    <property type="component" value="Unassembled WGS sequence"/>
</dbReference>
<dbReference type="PANTHER" id="PTHR10434">
    <property type="entry name" value="1-ACYL-SN-GLYCEROL-3-PHOSPHATE ACYLTRANSFERASE"/>
    <property type="match status" value="1"/>
</dbReference>
<evidence type="ECO:0000256" key="2">
    <source>
        <dbReference type="ARBA" id="ARBA00022679"/>
    </source>
</evidence>
<evidence type="ECO:0000256" key="4">
    <source>
        <dbReference type="SAM" id="Phobius"/>
    </source>
</evidence>
<dbReference type="PANTHER" id="PTHR10434:SF40">
    <property type="entry name" value="1-ACYL-SN-GLYCEROL-3-PHOSPHATE ACYLTRANSFERASE"/>
    <property type="match status" value="1"/>
</dbReference>
<comment type="pathway">
    <text evidence="1">Lipid metabolism.</text>
</comment>
<dbReference type="Pfam" id="PF01553">
    <property type="entry name" value="Acyltransferase"/>
    <property type="match status" value="1"/>
</dbReference>
<evidence type="ECO:0000256" key="3">
    <source>
        <dbReference type="ARBA" id="ARBA00023315"/>
    </source>
</evidence>
<feature type="transmembrane region" description="Helical" evidence="4">
    <location>
        <begin position="20"/>
        <end position="44"/>
    </location>
</feature>
<dbReference type="SMART" id="SM00563">
    <property type="entry name" value="PlsC"/>
    <property type="match status" value="1"/>
</dbReference>
<keyword evidence="4" id="KW-1133">Transmembrane helix</keyword>
<evidence type="ECO:0000259" key="5">
    <source>
        <dbReference type="SMART" id="SM00563"/>
    </source>
</evidence>
<feature type="domain" description="Phospholipid/glycerol acyltransferase" evidence="5">
    <location>
        <begin position="89"/>
        <end position="199"/>
    </location>
</feature>
<protein>
    <submittedName>
        <fullName evidence="6">1-acyl-sn-glycerol-3-phosphate acyltransferase</fullName>
    </submittedName>
</protein>
<dbReference type="InterPro" id="IPR002123">
    <property type="entry name" value="Plipid/glycerol_acylTrfase"/>
</dbReference>
<evidence type="ECO:0000313" key="6">
    <source>
        <dbReference type="EMBL" id="HIZ33277.1"/>
    </source>
</evidence>
<reference evidence="6" key="1">
    <citation type="journal article" date="2021" name="PeerJ">
        <title>Extensive microbial diversity within the chicken gut microbiome revealed by metagenomics and culture.</title>
        <authorList>
            <person name="Gilroy R."/>
            <person name="Ravi A."/>
            <person name="Getino M."/>
            <person name="Pursley I."/>
            <person name="Horton D.L."/>
            <person name="Alikhan N.F."/>
            <person name="Baker D."/>
            <person name="Gharbi K."/>
            <person name="Hall N."/>
            <person name="Watson M."/>
            <person name="Adriaenssens E.M."/>
            <person name="Foster-Nyarko E."/>
            <person name="Jarju S."/>
            <person name="Secka A."/>
            <person name="Antonio M."/>
            <person name="Oren A."/>
            <person name="Chaudhuri R.R."/>
            <person name="La Ragione R."/>
            <person name="Hildebrand F."/>
            <person name="Pallen M.J."/>
        </authorList>
    </citation>
    <scope>NUCLEOTIDE SEQUENCE</scope>
    <source>
        <strain evidence="6">ChiHjej9B8-1298</strain>
    </source>
</reference>
<comment type="caution">
    <text evidence="6">The sequence shown here is derived from an EMBL/GenBank/DDBJ whole genome shotgun (WGS) entry which is preliminary data.</text>
</comment>
<keyword evidence="3 6" id="KW-0012">Acyltransferase</keyword>
<reference evidence="6" key="2">
    <citation type="submission" date="2021-04" db="EMBL/GenBank/DDBJ databases">
        <authorList>
            <person name="Gilroy R."/>
        </authorList>
    </citation>
    <scope>NUCLEOTIDE SEQUENCE</scope>
    <source>
        <strain evidence="6">ChiHjej9B8-1298</strain>
    </source>
</reference>
<organism evidence="6 7">
    <name type="scientific">Candidatus Bacteroides merdigallinarum</name>
    <dbReference type="NCBI Taxonomy" id="2838473"/>
    <lineage>
        <taxon>Bacteria</taxon>
        <taxon>Pseudomonadati</taxon>
        <taxon>Bacteroidota</taxon>
        <taxon>Bacteroidia</taxon>
        <taxon>Bacteroidales</taxon>
        <taxon>Bacteroidaceae</taxon>
        <taxon>Bacteroides</taxon>
    </lineage>
</organism>
<keyword evidence="2" id="KW-0808">Transferase</keyword>
<dbReference type="SUPFAM" id="SSF69593">
    <property type="entry name" value="Glycerol-3-phosphate (1)-acyltransferase"/>
    <property type="match status" value="1"/>
</dbReference>
<evidence type="ECO:0000313" key="7">
    <source>
        <dbReference type="Proteomes" id="UP000824028"/>
    </source>
</evidence>
<proteinExistence type="predicted"/>
<name>A0A9D2J1Y5_9BACE</name>
<sequence>MKRPNPYIDLPLTIGRVMAMALSVVVYVSQLVYGSVLGFCWFTLGRKTDAKRERYHRAMWRFFRFDLRRHPWLYAQVHNPYGEDFRRGAILICNHQSLLDTLCLFILSPRILLVTHDRVWNNPLVAAVLRYADCFSVSDTGWDDRLEYCRSFLDKGYSIAIFPEGHRSPDGNIQRFHKGAFYLAERLRADLLPVFIHGAAHVMPVGTAFANRGGFHIEIDRRISPDNPDFGTGYVERCREVHRYYVTHYEEICRRVETPAYFRSLVIGLYASVGLRCKAREVLDDARPDAWDVHTLVDALVHPECAYTLPASSPLRKIYDKYTHLPQNITFV</sequence>
<gene>
    <name evidence="6" type="ORF">H9814_07045</name>
</gene>
<dbReference type="AlphaFoldDB" id="A0A9D2J1Y5"/>
<keyword evidence="4" id="KW-0472">Membrane</keyword>